<proteinExistence type="predicted"/>
<keyword evidence="7" id="KW-1185">Reference proteome</keyword>
<name>A0AAV7F7X4_ARIFI</name>
<keyword evidence="3" id="KW-0804">Transcription</keyword>
<gene>
    <name evidence="6" type="ORF">H6P81_001701</name>
</gene>
<organism evidence="6 7">
    <name type="scientific">Aristolochia fimbriata</name>
    <name type="common">White veined hardy Dutchman's pipe vine</name>
    <dbReference type="NCBI Taxonomy" id="158543"/>
    <lineage>
        <taxon>Eukaryota</taxon>
        <taxon>Viridiplantae</taxon>
        <taxon>Streptophyta</taxon>
        <taxon>Embryophyta</taxon>
        <taxon>Tracheophyta</taxon>
        <taxon>Spermatophyta</taxon>
        <taxon>Magnoliopsida</taxon>
        <taxon>Magnoliidae</taxon>
        <taxon>Piperales</taxon>
        <taxon>Aristolochiaceae</taxon>
        <taxon>Aristolochia</taxon>
    </lineage>
</organism>
<dbReference type="AlphaFoldDB" id="A0AAV7F7X4"/>
<dbReference type="GO" id="GO:0048731">
    <property type="term" value="P:system development"/>
    <property type="evidence" value="ECO:0007669"/>
    <property type="project" value="TreeGrafter"/>
</dbReference>
<sequence>MGDDNVNLPPGFRFYPTDQELVVHFLYRKAARLPCHPDFIPDLNMDKFDPWDLEGKALAGDNQWYFFSRRSESHTSPSGYWKSMGADEPVSCDNNLVGVKKSLVFHIGEHPVGTKTNWVMDEYHLLEGATSSRSSRRGGTRKSASREWVLCRVYDRSNGGGDSGGFYDDGAELSCLDEVFLSLDDLDEISLPN</sequence>
<reference evidence="6 7" key="1">
    <citation type="submission" date="2021-07" db="EMBL/GenBank/DDBJ databases">
        <title>The Aristolochia fimbriata genome: insights into angiosperm evolution, floral development and chemical biosynthesis.</title>
        <authorList>
            <person name="Jiao Y."/>
        </authorList>
    </citation>
    <scope>NUCLEOTIDE SEQUENCE [LARGE SCALE GENOMIC DNA]</scope>
    <source>
        <strain evidence="6">IBCAS-2021</strain>
        <tissue evidence="6">Leaf</tissue>
    </source>
</reference>
<comment type="caution">
    <text evidence="6">The sequence shown here is derived from an EMBL/GenBank/DDBJ whole genome shotgun (WGS) entry which is preliminary data.</text>
</comment>
<dbReference type="Gene3D" id="2.170.150.80">
    <property type="entry name" value="NAC domain"/>
    <property type="match status" value="1"/>
</dbReference>
<dbReference type="GO" id="GO:0006355">
    <property type="term" value="P:regulation of DNA-templated transcription"/>
    <property type="evidence" value="ECO:0007669"/>
    <property type="project" value="InterPro"/>
</dbReference>
<evidence type="ECO:0000313" key="6">
    <source>
        <dbReference type="EMBL" id="KAG9457193.1"/>
    </source>
</evidence>
<accession>A0AAV7F7X4</accession>
<evidence type="ECO:0000256" key="3">
    <source>
        <dbReference type="ARBA" id="ARBA00023163"/>
    </source>
</evidence>
<dbReference type="GO" id="GO:0003677">
    <property type="term" value="F:DNA binding"/>
    <property type="evidence" value="ECO:0007669"/>
    <property type="project" value="UniProtKB-KW"/>
</dbReference>
<dbReference type="EMBL" id="JAINDJ010000002">
    <property type="protein sequence ID" value="KAG9457193.1"/>
    <property type="molecule type" value="Genomic_DNA"/>
</dbReference>
<dbReference type="InterPro" id="IPR036093">
    <property type="entry name" value="NAC_dom_sf"/>
</dbReference>
<dbReference type="Pfam" id="PF02365">
    <property type="entry name" value="NAM"/>
    <property type="match status" value="1"/>
</dbReference>
<evidence type="ECO:0000256" key="4">
    <source>
        <dbReference type="ARBA" id="ARBA00023242"/>
    </source>
</evidence>
<feature type="domain" description="NAC" evidence="5">
    <location>
        <begin position="8"/>
        <end position="156"/>
    </location>
</feature>
<keyword evidence="4" id="KW-0539">Nucleus</keyword>
<dbReference type="InterPro" id="IPR003441">
    <property type="entry name" value="NAC-dom"/>
</dbReference>
<evidence type="ECO:0000259" key="5">
    <source>
        <dbReference type="PROSITE" id="PS51005"/>
    </source>
</evidence>
<dbReference type="PROSITE" id="PS51005">
    <property type="entry name" value="NAC"/>
    <property type="match status" value="1"/>
</dbReference>
<dbReference type="PANTHER" id="PTHR31719:SF134">
    <property type="entry name" value="NAC DOMAIN-CONTAINING PROTEIN 104"/>
    <property type="match status" value="1"/>
</dbReference>
<dbReference type="SUPFAM" id="SSF101941">
    <property type="entry name" value="NAC domain"/>
    <property type="match status" value="1"/>
</dbReference>
<evidence type="ECO:0000313" key="7">
    <source>
        <dbReference type="Proteomes" id="UP000825729"/>
    </source>
</evidence>
<keyword evidence="2" id="KW-0238">DNA-binding</keyword>
<evidence type="ECO:0000256" key="1">
    <source>
        <dbReference type="ARBA" id="ARBA00023015"/>
    </source>
</evidence>
<evidence type="ECO:0000256" key="2">
    <source>
        <dbReference type="ARBA" id="ARBA00023125"/>
    </source>
</evidence>
<dbReference type="PANTHER" id="PTHR31719">
    <property type="entry name" value="NAC TRANSCRIPTION FACTOR 56"/>
    <property type="match status" value="1"/>
</dbReference>
<dbReference type="Proteomes" id="UP000825729">
    <property type="component" value="Unassembled WGS sequence"/>
</dbReference>
<protein>
    <recommendedName>
        <fullName evidence="5">NAC domain-containing protein</fullName>
    </recommendedName>
</protein>
<keyword evidence="1" id="KW-0805">Transcription regulation</keyword>